<dbReference type="EMBL" id="BPLQ01009014">
    <property type="protein sequence ID" value="GIY40840.1"/>
    <property type="molecule type" value="Genomic_DNA"/>
</dbReference>
<protein>
    <submittedName>
        <fullName evidence="1">Uncharacterized protein</fullName>
    </submittedName>
</protein>
<sequence>MKKIGKLIGANQQLCHAHGIQLGVIDVLYQKNKEQKIPNTVDTETSDSNFEERKSNCDNEEILTHKELLNVIVEEDIYTNENEILTHKELSNPKTMIVLIYKLGRTFENYY</sequence>
<gene>
    <name evidence="1" type="ORF">CDAR_367761</name>
</gene>
<organism evidence="1 2">
    <name type="scientific">Caerostris darwini</name>
    <dbReference type="NCBI Taxonomy" id="1538125"/>
    <lineage>
        <taxon>Eukaryota</taxon>
        <taxon>Metazoa</taxon>
        <taxon>Ecdysozoa</taxon>
        <taxon>Arthropoda</taxon>
        <taxon>Chelicerata</taxon>
        <taxon>Arachnida</taxon>
        <taxon>Araneae</taxon>
        <taxon>Araneomorphae</taxon>
        <taxon>Entelegynae</taxon>
        <taxon>Araneoidea</taxon>
        <taxon>Araneidae</taxon>
        <taxon>Caerostris</taxon>
    </lineage>
</organism>
<dbReference type="AlphaFoldDB" id="A0AAV4T3Z4"/>
<evidence type="ECO:0000313" key="1">
    <source>
        <dbReference type="EMBL" id="GIY40840.1"/>
    </source>
</evidence>
<dbReference type="Proteomes" id="UP001054837">
    <property type="component" value="Unassembled WGS sequence"/>
</dbReference>
<name>A0AAV4T3Z4_9ARAC</name>
<proteinExistence type="predicted"/>
<accession>A0AAV4T3Z4</accession>
<keyword evidence="2" id="KW-1185">Reference proteome</keyword>
<evidence type="ECO:0000313" key="2">
    <source>
        <dbReference type="Proteomes" id="UP001054837"/>
    </source>
</evidence>
<comment type="caution">
    <text evidence="1">The sequence shown here is derived from an EMBL/GenBank/DDBJ whole genome shotgun (WGS) entry which is preliminary data.</text>
</comment>
<reference evidence="1 2" key="1">
    <citation type="submission" date="2021-06" db="EMBL/GenBank/DDBJ databases">
        <title>Caerostris darwini draft genome.</title>
        <authorList>
            <person name="Kono N."/>
            <person name="Arakawa K."/>
        </authorList>
    </citation>
    <scope>NUCLEOTIDE SEQUENCE [LARGE SCALE GENOMIC DNA]</scope>
</reference>